<evidence type="ECO:0000256" key="7">
    <source>
        <dbReference type="ARBA" id="ARBA00022692"/>
    </source>
</evidence>
<dbReference type="Proteomes" id="UP000243096">
    <property type="component" value="Unassembled WGS sequence"/>
</dbReference>
<dbReference type="EC" id="3.4.16.4" evidence="16"/>
<reference evidence="19 20" key="1">
    <citation type="submission" date="2018-01" db="EMBL/GenBank/DDBJ databases">
        <title>Genomic Encyclopedia of Type Strains, Phase III (KMG-III): the genomes of soil and plant-associated and newly described type strains.</title>
        <authorList>
            <person name="Whitman W."/>
        </authorList>
    </citation>
    <scope>NUCLEOTIDE SEQUENCE [LARGE SCALE GENOMIC DNA]</scope>
    <source>
        <strain evidence="19 20">HKI456</strain>
    </source>
</reference>
<keyword evidence="3 16" id="KW-0997">Cell inner membrane</keyword>
<dbReference type="GO" id="GO:0071555">
    <property type="term" value="P:cell wall organization"/>
    <property type="evidence" value="ECO:0007669"/>
    <property type="project" value="UniProtKB-KW"/>
</dbReference>
<organism evidence="19 20">
    <name type="scientific">Mycetohabitans endofungorum</name>
    <dbReference type="NCBI Taxonomy" id="417203"/>
    <lineage>
        <taxon>Bacteria</taxon>
        <taxon>Pseudomonadati</taxon>
        <taxon>Pseudomonadota</taxon>
        <taxon>Betaproteobacteria</taxon>
        <taxon>Burkholderiales</taxon>
        <taxon>Burkholderiaceae</taxon>
        <taxon>Mycetohabitans</taxon>
    </lineage>
</organism>
<dbReference type="GO" id="GO:0008658">
    <property type="term" value="F:penicillin binding"/>
    <property type="evidence" value="ECO:0007669"/>
    <property type="project" value="InterPro"/>
</dbReference>
<evidence type="ECO:0000256" key="15">
    <source>
        <dbReference type="ARBA" id="ARBA00023316"/>
    </source>
</evidence>
<dbReference type="SUPFAM" id="SSF56519">
    <property type="entry name" value="Penicillin binding protein dimerisation domain"/>
    <property type="match status" value="1"/>
</dbReference>
<dbReference type="GO" id="GO:0005886">
    <property type="term" value="C:plasma membrane"/>
    <property type="evidence" value="ECO:0007669"/>
    <property type="project" value="UniProtKB-UniRule"/>
</dbReference>
<dbReference type="GO" id="GO:0009002">
    <property type="term" value="F:serine-type D-Ala-D-Ala carboxypeptidase activity"/>
    <property type="evidence" value="ECO:0007669"/>
    <property type="project" value="UniProtKB-UniRule"/>
</dbReference>
<dbReference type="GO" id="GO:0006508">
    <property type="term" value="P:proteolysis"/>
    <property type="evidence" value="ECO:0007669"/>
    <property type="project" value="UniProtKB-KW"/>
</dbReference>
<feature type="domain" description="Penicillin-binding protein transpeptidase" evidence="17">
    <location>
        <begin position="260"/>
        <end position="557"/>
    </location>
</feature>
<evidence type="ECO:0000256" key="6">
    <source>
        <dbReference type="ARBA" id="ARBA00022670"/>
    </source>
</evidence>
<dbReference type="GO" id="GO:0000917">
    <property type="term" value="P:division septum assembly"/>
    <property type="evidence" value="ECO:0007669"/>
    <property type="project" value="UniProtKB-KW"/>
</dbReference>
<keyword evidence="5 16" id="KW-0121">Carboxypeptidase</keyword>
<dbReference type="RefSeq" id="WP_104077601.1">
    <property type="nucleotide sequence ID" value="NZ_CP062178.1"/>
</dbReference>
<evidence type="ECO:0000256" key="12">
    <source>
        <dbReference type="ARBA" id="ARBA00023136"/>
    </source>
</evidence>
<dbReference type="UniPathway" id="UPA00219"/>
<dbReference type="Gene3D" id="3.90.1310.10">
    <property type="entry name" value="Penicillin-binding protein 2a (Domain 2)"/>
    <property type="match status" value="1"/>
</dbReference>
<comment type="caution">
    <text evidence="19">The sequence shown here is derived from an EMBL/GenBank/DDBJ whole genome shotgun (WGS) entry which is preliminary data.</text>
</comment>
<comment type="subcellular location">
    <subcellularLocation>
        <location evidence="1">Membrane</location>
    </subcellularLocation>
</comment>
<sequence>MKRSAHPRRHVPFSSSPVLSVHLPMWRSKLVVFLLFVAFVALATRAFWIQGPGNAFYQKQGESRYQRTIELPATRGKILDRNGLVLATSLPVRAIWAIPESVPDDLGADKLTKLSQLLSMGEKELRAKLSQDKTFVYVKRQVPLDVAQKVASLDIPGIYARAEYKRFYPEGEITAHMIGFTNVEDEGQEGIELADQKELAGVPGSRRVIKDRIGRIVEDVDELVKPRNGQDVELSLDSKIQYIAYANLKAAVDRFKAKAGAAIVIDVKTGEVLALVNYPTYNPNDRSHMTGEQLRNRVLTDVFEPGSIMKPFTVSLALDLHRVSPTTLVDTGGGRFTLDGATITDDAGFGVLTVGGVIQKSSNIGATKIAMQLRPEEMWNMYTSIGLGQAPKVGFPGAAAGRLRPWKSWRRIEQATMSYGYGLSASLFQLGRAYTAIAHDGRIIPLTLVRGNNGDEPQGTQVFSAATARQVRAMLETVTQPGGTSPDAAVLGYRVGGKSGTAYKHVGRGYDRGKYRASFVGMAPMPNPRIVVAVSVDEPTAGSHFGGQVSGPVFSAIAGDTLRSLNVPPDMPVKQLVVSNDAKPIINVSATQRTVR</sequence>
<evidence type="ECO:0000256" key="1">
    <source>
        <dbReference type="ARBA" id="ARBA00004370"/>
    </source>
</evidence>
<evidence type="ECO:0000313" key="19">
    <source>
        <dbReference type="EMBL" id="PPB83348.1"/>
    </source>
</evidence>
<keyword evidence="6 16" id="KW-0645">Protease</keyword>
<keyword evidence="13 16" id="KW-0717">Septation</keyword>
<dbReference type="Pfam" id="PF03717">
    <property type="entry name" value="PBP_dimer"/>
    <property type="match status" value="1"/>
</dbReference>
<comment type="pathway">
    <text evidence="16">Cell wall biogenesis; peptidoglycan biosynthesis.</text>
</comment>
<evidence type="ECO:0000256" key="13">
    <source>
        <dbReference type="ARBA" id="ARBA00023210"/>
    </source>
</evidence>
<comment type="catalytic activity">
    <reaction evidence="16">
        <text>Preferential cleavage: (Ac)2-L-Lys-D-Ala-|-D-Ala. Also transpeptidation of peptidyl-alanyl moieties that are N-acyl substituents of D-alanine.</text>
        <dbReference type="EC" id="3.4.16.4"/>
    </reaction>
</comment>
<dbReference type="SUPFAM" id="SSF56601">
    <property type="entry name" value="beta-lactamase/transpeptidase-like"/>
    <property type="match status" value="1"/>
</dbReference>
<dbReference type="EMBL" id="PRDW01000008">
    <property type="protein sequence ID" value="PPB83348.1"/>
    <property type="molecule type" value="Genomic_DNA"/>
</dbReference>
<keyword evidence="10 16" id="KW-0573">Peptidoglycan synthesis</keyword>
<dbReference type="AlphaFoldDB" id="A0A2P5K9E7"/>
<keyword evidence="4 16" id="KW-0132">Cell division</keyword>
<comment type="similarity">
    <text evidence="16">Belongs to the transpeptidase family. FtsI subfamily.</text>
</comment>
<dbReference type="OrthoDB" id="9789078at2"/>
<feature type="domain" description="Penicillin-binding protein dimerisation" evidence="18">
    <location>
        <begin position="71"/>
        <end position="219"/>
    </location>
</feature>
<dbReference type="InterPro" id="IPR012338">
    <property type="entry name" value="Beta-lactam/transpept-like"/>
</dbReference>
<evidence type="ECO:0000256" key="5">
    <source>
        <dbReference type="ARBA" id="ARBA00022645"/>
    </source>
</evidence>
<dbReference type="GO" id="GO:0043093">
    <property type="term" value="P:FtsZ-dependent cytokinesis"/>
    <property type="evidence" value="ECO:0007669"/>
    <property type="project" value="UniProtKB-UniRule"/>
</dbReference>
<accession>A0A2P5K9E7</accession>
<dbReference type="InterPro" id="IPR037532">
    <property type="entry name" value="FtsI_transpept"/>
</dbReference>
<keyword evidence="12 16" id="KW-0472">Membrane</keyword>
<evidence type="ECO:0000313" key="20">
    <source>
        <dbReference type="Proteomes" id="UP000243096"/>
    </source>
</evidence>
<keyword evidence="11 16" id="KW-1133">Transmembrane helix</keyword>
<dbReference type="Gene3D" id="3.30.450.330">
    <property type="match status" value="1"/>
</dbReference>
<dbReference type="InterPro" id="IPR005311">
    <property type="entry name" value="PBP_dimer"/>
</dbReference>
<dbReference type="Pfam" id="PF00905">
    <property type="entry name" value="Transpeptidase"/>
    <property type="match status" value="1"/>
</dbReference>
<dbReference type="InterPro" id="IPR050515">
    <property type="entry name" value="Beta-lactam/transpept"/>
</dbReference>
<evidence type="ECO:0000256" key="10">
    <source>
        <dbReference type="ARBA" id="ARBA00022984"/>
    </source>
</evidence>
<keyword evidence="8 16" id="KW-0378">Hydrolase</keyword>
<keyword evidence="9 16" id="KW-0133">Cell shape</keyword>
<proteinExistence type="inferred from homology"/>
<name>A0A2P5K9E7_9BURK</name>
<feature type="active site" description="Acyl-ester intermediate" evidence="16">
    <location>
        <position position="307"/>
    </location>
</feature>
<dbReference type="GO" id="GO:0008360">
    <property type="term" value="P:regulation of cell shape"/>
    <property type="evidence" value="ECO:0007669"/>
    <property type="project" value="UniProtKB-KW"/>
</dbReference>
<dbReference type="PANTHER" id="PTHR30627">
    <property type="entry name" value="PEPTIDOGLYCAN D,D-TRANSPEPTIDASE"/>
    <property type="match status" value="1"/>
</dbReference>
<keyword evidence="20" id="KW-1185">Reference proteome</keyword>
<dbReference type="InterPro" id="IPR001460">
    <property type="entry name" value="PCN-bd_Tpept"/>
</dbReference>
<comment type="function">
    <text evidence="16">Catalyzes cross-linking of the peptidoglycan cell wall at the division septum.</text>
</comment>
<keyword evidence="14 16" id="KW-0131">Cell cycle</keyword>
<keyword evidence="7 16" id="KW-0812">Transmembrane</keyword>
<evidence type="ECO:0000256" key="4">
    <source>
        <dbReference type="ARBA" id="ARBA00022618"/>
    </source>
</evidence>
<dbReference type="PANTHER" id="PTHR30627:SF1">
    <property type="entry name" value="PEPTIDOGLYCAN D,D-TRANSPEPTIDASE FTSI"/>
    <property type="match status" value="1"/>
</dbReference>
<keyword evidence="15 16" id="KW-0961">Cell wall biogenesis/degradation</keyword>
<evidence type="ECO:0000256" key="9">
    <source>
        <dbReference type="ARBA" id="ARBA00022960"/>
    </source>
</evidence>
<keyword evidence="2 16" id="KW-1003">Cell membrane</keyword>
<evidence type="ECO:0000256" key="11">
    <source>
        <dbReference type="ARBA" id="ARBA00022989"/>
    </source>
</evidence>
<gene>
    <name evidence="16" type="primary">ftsI</name>
    <name evidence="19" type="ORF">B0O95_1088</name>
</gene>
<evidence type="ECO:0000259" key="18">
    <source>
        <dbReference type="Pfam" id="PF03717"/>
    </source>
</evidence>
<dbReference type="Gene3D" id="3.40.710.10">
    <property type="entry name" value="DD-peptidase/beta-lactamase superfamily"/>
    <property type="match status" value="1"/>
</dbReference>
<dbReference type="GO" id="GO:0008955">
    <property type="term" value="F:peptidoglycan glycosyltransferase activity"/>
    <property type="evidence" value="ECO:0007669"/>
    <property type="project" value="InterPro"/>
</dbReference>
<dbReference type="GO" id="GO:0009252">
    <property type="term" value="P:peptidoglycan biosynthetic process"/>
    <property type="evidence" value="ECO:0007669"/>
    <property type="project" value="UniProtKB-UniRule"/>
</dbReference>
<evidence type="ECO:0000259" key="17">
    <source>
        <dbReference type="Pfam" id="PF00905"/>
    </source>
</evidence>
<evidence type="ECO:0000256" key="16">
    <source>
        <dbReference type="HAMAP-Rule" id="MF_02080"/>
    </source>
</evidence>
<protein>
    <recommendedName>
        <fullName evidence="16">Peptidoglycan D,D-transpeptidase FtsI</fullName>
        <ecNumber evidence="16">3.4.16.4</ecNumber>
    </recommendedName>
    <alternativeName>
        <fullName evidence="16">Penicillin-binding protein 3</fullName>
        <shortName evidence="16">PBP-3</shortName>
    </alternativeName>
</protein>
<evidence type="ECO:0000256" key="3">
    <source>
        <dbReference type="ARBA" id="ARBA00022519"/>
    </source>
</evidence>
<evidence type="ECO:0000256" key="14">
    <source>
        <dbReference type="ARBA" id="ARBA00023306"/>
    </source>
</evidence>
<dbReference type="InterPro" id="IPR036138">
    <property type="entry name" value="PBP_dimer_sf"/>
</dbReference>
<evidence type="ECO:0000256" key="2">
    <source>
        <dbReference type="ARBA" id="ARBA00022475"/>
    </source>
</evidence>
<evidence type="ECO:0000256" key="8">
    <source>
        <dbReference type="ARBA" id="ARBA00022801"/>
    </source>
</evidence>
<dbReference type="HAMAP" id="MF_02080">
    <property type="entry name" value="FtsI_transpept"/>
    <property type="match status" value="1"/>
</dbReference>